<dbReference type="PIRSF" id="PIRSF011386">
    <property type="entry name" value="FixH"/>
    <property type="match status" value="1"/>
</dbReference>
<name>A0A4R6RFM4_9HYPH</name>
<dbReference type="InterPro" id="IPR018037">
    <property type="entry name" value="FixH_proteobacterial"/>
</dbReference>
<feature type="transmembrane region" description="Helical" evidence="1">
    <location>
        <begin position="18"/>
        <end position="41"/>
    </location>
</feature>
<accession>A0A4R6RFM4</accession>
<organism evidence="2 3">
    <name type="scientific">Oharaeibacter diazotrophicus</name>
    <dbReference type="NCBI Taxonomy" id="1920512"/>
    <lineage>
        <taxon>Bacteria</taxon>
        <taxon>Pseudomonadati</taxon>
        <taxon>Pseudomonadota</taxon>
        <taxon>Alphaproteobacteria</taxon>
        <taxon>Hyphomicrobiales</taxon>
        <taxon>Pleomorphomonadaceae</taxon>
        <taxon>Oharaeibacter</taxon>
    </lineage>
</organism>
<dbReference type="OrthoDB" id="1495896at2"/>
<keyword evidence="1" id="KW-1133">Transmembrane helix</keyword>
<keyword evidence="3" id="KW-1185">Reference proteome</keyword>
<dbReference type="Pfam" id="PF05751">
    <property type="entry name" value="FixH"/>
    <property type="match status" value="1"/>
</dbReference>
<reference evidence="2 3" key="1">
    <citation type="submission" date="2019-03" db="EMBL/GenBank/DDBJ databases">
        <title>Genomic Encyclopedia of Type Strains, Phase IV (KMG-IV): sequencing the most valuable type-strain genomes for metagenomic binning, comparative biology and taxonomic classification.</title>
        <authorList>
            <person name="Goeker M."/>
        </authorList>
    </citation>
    <scope>NUCLEOTIDE SEQUENCE [LARGE SCALE GENOMIC DNA]</scope>
    <source>
        <strain evidence="2 3">DSM 102969</strain>
    </source>
</reference>
<dbReference type="InterPro" id="IPR008620">
    <property type="entry name" value="FixH"/>
</dbReference>
<dbReference type="AlphaFoldDB" id="A0A4R6RFM4"/>
<protein>
    <submittedName>
        <fullName evidence="2">Nitrogen fixation protein FixH</fullName>
    </submittedName>
</protein>
<evidence type="ECO:0000313" key="2">
    <source>
        <dbReference type="EMBL" id="TDP85201.1"/>
    </source>
</evidence>
<keyword evidence="1" id="KW-0812">Transmembrane</keyword>
<dbReference type="Proteomes" id="UP000294547">
    <property type="component" value="Unassembled WGS sequence"/>
</dbReference>
<comment type="caution">
    <text evidence="2">The sequence shown here is derived from an EMBL/GenBank/DDBJ whole genome shotgun (WGS) entry which is preliminary data.</text>
</comment>
<evidence type="ECO:0000313" key="3">
    <source>
        <dbReference type="Proteomes" id="UP000294547"/>
    </source>
</evidence>
<gene>
    <name evidence="2" type="ORF">EDD54_2049</name>
</gene>
<dbReference type="EMBL" id="SNXY01000007">
    <property type="protein sequence ID" value="TDP85201.1"/>
    <property type="molecule type" value="Genomic_DNA"/>
</dbReference>
<keyword evidence="1" id="KW-0472">Membrane</keyword>
<evidence type="ECO:0000256" key="1">
    <source>
        <dbReference type="SAM" id="Phobius"/>
    </source>
</evidence>
<dbReference type="RefSeq" id="WP_126541064.1">
    <property type="nucleotide sequence ID" value="NZ_BSPM01000004.1"/>
</dbReference>
<sequence length="168" mass="17621">MTASTDAANGRPLTGWGVLAWVIGFFAVIFAANGAFIYLAVSTFPGVEVASSYKAGQDYEADVAAAEAQAARGWVVDAHPALNAAGAAVSVTFHDRDGVAIAGLDVTVTLAHTVDTAHDRTVVLTETAPGAYSGELDGIRAGRWTLVLDAERRGERVFMSRNVVDLQR</sequence>
<proteinExistence type="predicted"/>